<proteinExistence type="predicted"/>
<dbReference type="EMBL" id="CP040077">
    <property type="protein sequence ID" value="QCP49505.1"/>
    <property type="molecule type" value="Genomic_DNA"/>
</dbReference>
<keyword evidence="2" id="KW-1185">Reference proteome</keyword>
<dbReference type="KEGG" id="tvl:FAZ95_10155"/>
<reference evidence="1 2" key="1">
    <citation type="submission" date="2019-05" db="EMBL/GenBank/DDBJ databases">
        <title>Burkholderia sp. DHOD12, isolated from subtropical forest soil.</title>
        <authorList>
            <person name="Gao Z.-H."/>
            <person name="Qiu L.-H."/>
        </authorList>
    </citation>
    <scope>NUCLEOTIDE SEQUENCE [LARGE SCALE GENOMIC DNA]</scope>
    <source>
        <strain evidence="1 2">DHOD12</strain>
    </source>
</reference>
<organism evidence="1 2">
    <name type="scientific">Trinickia violacea</name>
    <dbReference type="NCBI Taxonomy" id="2571746"/>
    <lineage>
        <taxon>Bacteria</taxon>
        <taxon>Pseudomonadati</taxon>
        <taxon>Pseudomonadota</taxon>
        <taxon>Betaproteobacteria</taxon>
        <taxon>Burkholderiales</taxon>
        <taxon>Burkholderiaceae</taxon>
        <taxon>Trinickia</taxon>
    </lineage>
</organism>
<gene>
    <name evidence="1" type="ORF">FAZ95_10155</name>
</gene>
<accession>A0A4P8IPG6</accession>
<name>A0A4P8IPG6_9BURK</name>
<evidence type="ECO:0000313" key="2">
    <source>
        <dbReference type="Proteomes" id="UP000298656"/>
    </source>
</evidence>
<evidence type="ECO:0000313" key="1">
    <source>
        <dbReference type="EMBL" id="QCP49505.1"/>
    </source>
</evidence>
<protein>
    <submittedName>
        <fullName evidence="1">Uncharacterized protein</fullName>
    </submittedName>
</protein>
<dbReference type="AlphaFoldDB" id="A0A4P8IPG6"/>
<dbReference type="RefSeq" id="WP_137332330.1">
    <property type="nucleotide sequence ID" value="NZ_CP040077.1"/>
</dbReference>
<sequence>MSRIVELSLGDQIYVAEFHVVDGLMTVYTDAGGTKSTSVNGMNELKLARLLLGHLVREGKANPTS</sequence>
<dbReference type="Proteomes" id="UP000298656">
    <property type="component" value="Chromosome 1"/>
</dbReference>